<keyword evidence="9 20" id="KW-0132">Cell division</keyword>
<evidence type="ECO:0000256" key="3">
    <source>
        <dbReference type="ARBA" id="ARBA00004496"/>
    </source>
</evidence>
<dbReference type="PATRIC" id="fig|1778263.3.peg.330"/>
<dbReference type="InterPro" id="IPR016167">
    <property type="entry name" value="FAD-bd_PCMH_sub1"/>
</dbReference>
<dbReference type="Proteomes" id="UP000095477">
    <property type="component" value="Chromosome I"/>
</dbReference>
<dbReference type="SUPFAM" id="SSF56176">
    <property type="entry name" value="FAD-binding/transporter-associated domain-like"/>
    <property type="match status" value="1"/>
</dbReference>
<keyword evidence="8 20" id="KW-0963">Cytoplasm</keyword>
<dbReference type="GO" id="GO:0008360">
    <property type="term" value="P:regulation of cell shape"/>
    <property type="evidence" value="ECO:0007669"/>
    <property type="project" value="UniProtKB-KW"/>
</dbReference>
<comment type="pathway">
    <text evidence="4 20">Cell wall biogenesis; peptidoglycan biosynthesis.</text>
</comment>
<dbReference type="EC" id="1.3.1.98" evidence="6 20"/>
<evidence type="ECO:0000256" key="14">
    <source>
        <dbReference type="ARBA" id="ARBA00022984"/>
    </source>
</evidence>
<keyword evidence="12 20" id="KW-0521">NADP</keyword>
<evidence type="ECO:0000256" key="4">
    <source>
        <dbReference type="ARBA" id="ARBA00004752"/>
    </source>
</evidence>
<dbReference type="GO" id="GO:0005829">
    <property type="term" value="C:cytosol"/>
    <property type="evidence" value="ECO:0007669"/>
    <property type="project" value="TreeGrafter"/>
</dbReference>
<dbReference type="EMBL" id="LN999835">
    <property type="protein sequence ID" value="CUX97251.1"/>
    <property type="molecule type" value="Genomic_DNA"/>
</dbReference>
<dbReference type="RefSeq" id="WP_408605389.1">
    <property type="nucleotide sequence ID" value="NZ_LN999835.1"/>
</dbReference>
<organism evidence="22 23">
    <name type="scientific">Candidatus Hoaglandella endobia</name>
    <dbReference type="NCBI Taxonomy" id="1778263"/>
    <lineage>
        <taxon>Bacteria</taxon>
        <taxon>Pseudomonadati</taxon>
        <taxon>Pseudomonadota</taxon>
        <taxon>Gammaproteobacteria</taxon>
        <taxon>Enterobacterales</taxon>
        <taxon>Enterobacteriaceae</taxon>
        <taxon>Candidatus Hoaglandella</taxon>
    </lineage>
</organism>
<evidence type="ECO:0000256" key="2">
    <source>
        <dbReference type="ARBA" id="ARBA00003921"/>
    </source>
</evidence>
<dbReference type="InterPro" id="IPR036318">
    <property type="entry name" value="FAD-bd_PCMH-like_sf"/>
</dbReference>
<dbReference type="KEGG" id="hed:TPER_HE00331"/>
<keyword evidence="10 20" id="KW-0285">Flavoprotein</keyword>
<feature type="active site" evidence="20">
    <location>
        <position position="333"/>
    </location>
</feature>
<dbReference type="GO" id="GO:0009252">
    <property type="term" value="P:peptidoglycan biosynthetic process"/>
    <property type="evidence" value="ECO:0007669"/>
    <property type="project" value="UniProtKB-UniRule"/>
</dbReference>
<name>A0A143WTS2_9ENTR</name>
<evidence type="ECO:0000256" key="19">
    <source>
        <dbReference type="ARBA" id="ARBA00048914"/>
    </source>
</evidence>
<dbReference type="Gene3D" id="3.30.465.10">
    <property type="match status" value="1"/>
</dbReference>
<evidence type="ECO:0000256" key="10">
    <source>
        <dbReference type="ARBA" id="ARBA00022630"/>
    </source>
</evidence>
<comment type="similarity">
    <text evidence="5 20">Belongs to the MurB family.</text>
</comment>
<evidence type="ECO:0000256" key="7">
    <source>
        <dbReference type="ARBA" id="ARBA00015188"/>
    </source>
</evidence>
<evidence type="ECO:0000313" key="22">
    <source>
        <dbReference type="EMBL" id="CUX97251.1"/>
    </source>
</evidence>
<dbReference type="AlphaFoldDB" id="A0A143WTS2"/>
<dbReference type="Gene3D" id="3.90.78.10">
    <property type="entry name" value="UDP-N-acetylenolpyruvoylglucosamine reductase, C-terminal domain"/>
    <property type="match status" value="1"/>
</dbReference>
<dbReference type="NCBIfam" id="TIGR00179">
    <property type="entry name" value="murB"/>
    <property type="match status" value="1"/>
</dbReference>
<dbReference type="InterPro" id="IPR016169">
    <property type="entry name" value="FAD-bd_PCMH_sub2"/>
</dbReference>
<evidence type="ECO:0000256" key="15">
    <source>
        <dbReference type="ARBA" id="ARBA00023002"/>
    </source>
</evidence>
<evidence type="ECO:0000259" key="21">
    <source>
        <dbReference type="PROSITE" id="PS51387"/>
    </source>
</evidence>
<dbReference type="PANTHER" id="PTHR21071">
    <property type="entry name" value="UDP-N-ACETYLENOLPYRUVOYLGLUCOSAMINE REDUCTASE"/>
    <property type="match status" value="1"/>
</dbReference>
<dbReference type="InterPro" id="IPR016166">
    <property type="entry name" value="FAD-bd_PCMH"/>
</dbReference>
<dbReference type="InterPro" id="IPR003170">
    <property type="entry name" value="MurB"/>
</dbReference>
<dbReference type="SUPFAM" id="SSF56194">
    <property type="entry name" value="Uridine diphospho-N-Acetylenolpyruvylglucosamine reductase, MurB, C-terminal domain"/>
    <property type="match status" value="1"/>
</dbReference>
<protein>
    <recommendedName>
        <fullName evidence="7 20">UDP-N-acetylenolpyruvoylglucosamine reductase</fullName>
        <ecNumber evidence="6 20">1.3.1.98</ecNumber>
    </recommendedName>
    <alternativeName>
        <fullName evidence="18 20">UDP-N-acetylmuramate dehydrogenase</fullName>
    </alternativeName>
</protein>
<reference evidence="23" key="1">
    <citation type="submission" date="2016-01" db="EMBL/GenBank/DDBJ databases">
        <authorList>
            <person name="Husnik F."/>
        </authorList>
    </citation>
    <scope>NUCLEOTIDE SEQUENCE [LARGE SCALE GENOMIC DNA]</scope>
</reference>
<dbReference type="Pfam" id="PF01565">
    <property type="entry name" value="FAD_binding_4"/>
    <property type="match status" value="1"/>
</dbReference>
<evidence type="ECO:0000256" key="1">
    <source>
        <dbReference type="ARBA" id="ARBA00001974"/>
    </source>
</evidence>
<accession>A0A143WTS2</accession>
<feature type="domain" description="FAD-binding PCMH-type" evidence="21">
    <location>
        <begin position="21"/>
        <end position="191"/>
    </location>
</feature>
<evidence type="ECO:0000256" key="17">
    <source>
        <dbReference type="ARBA" id="ARBA00023316"/>
    </source>
</evidence>
<dbReference type="STRING" id="1778263.TPER_HE00331"/>
<keyword evidence="16 20" id="KW-0131">Cell cycle</keyword>
<feature type="active site" description="Proton donor" evidence="20">
    <location>
        <position position="237"/>
    </location>
</feature>
<dbReference type="InterPro" id="IPR006094">
    <property type="entry name" value="Oxid_FAD_bind_N"/>
</dbReference>
<dbReference type="PROSITE" id="PS51387">
    <property type="entry name" value="FAD_PCMH"/>
    <property type="match status" value="1"/>
</dbReference>
<keyword evidence="23" id="KW-1185">Reference proteome</keyword>
<dbReference type="HAMAP" id="MF_00037">
    <property type="entry name" value="MurB"/>
    <property type="match status" value="1"/>
</dbReference>
<keyword evidence="17 20" id="KW-0961">Cell wall biogenesis/degradation</keyword>
<dbReference type="GO" id="GO:0051301">
    <property type="term" value="P:cell division"/>
    <property type="evidence" value="ECO:0007669"/>
    <property type="project" value="UniProtKB-KW"/>
</dbReference>
<evidence type="ECO:0000256" key="9">
    <source>
        <dbReference type="ARBA" id="ARBA00022618"/>
    </source>
</evidence>
<gene>
    <name evidence="20 22" type="primary">murB</name>
    <name evidence="22" type="ORF">TPER_HE00331</name>
</gene>
<comment type="cofactor">
    <cofactor evidence="1 20">
        <name>FAD</name>
        <dbReference type="ChEBI" id="CHEBI:57692"/>
    </cofactor>
</comment>
<comment type="catalytic activity">
    <reaction evidence="19 20">
        <text>UDP-N-acetyl-alpha-D-muramate + NADP(+) = UDP-N-acetyl-3-O-(1-carboxyvinyl)-alpha-D-glucosamine + NADPH + H(+)</text>
        <dbReference type="Rhea" id="RHEA:12248"/>
        <dbReference type="ChEBI" id="CHEBI:15378"/>
        <dbReference type="ChEBI" id="CHEBI:57783"/>
        <dbReference type="ChEBI" id="CHEBI:58349"/>
        <dbReference type="ChEBI" id="CHEBI:68483"/>
        <dbReference type="ChEBI" id="CHEBI:70757"/>
        <dbReference type="EC" id="1.3.1.98"/>
    </reaction>
</comment>
<dbReference type="NCBIfam" id="NF000755">
    <property type="entry name" value="PRK00046.1"/>
    <property type="match status" value="1"/>
</dbReference>
<dbReference type="Pfam" id="PF02873">
    <property type="entry name" value="MurB_C"/>
    <property type="match status" value="1"/>
</dbReference>
<dbReference type="GO" id="GO:0071555">
    <property type="term" value="P:cell wall organization"/>
    <property type="evidence" value="ECO:0007669"/>
    <property type="project" value="UniProtKB-KW"/>
</dbReference>
<evidence type="ECO:0000256" key="13">
    <source>
        <dbReference type="ARBA" id="ARBA00022960"/>
    </source>
</evidence>
<evidence type="ECO:0000256" key="8">
    <source>
        <dbReference type="ARBA" id="ARBA00022490"/>
    </source>
</evidence>
<comment type="function">
    <text evidence="2 20">Cell wall formation.</text>
</comment>
<evidence type="ECO:0000256" key="16">
    <source>
        <dbReference type="ARBA" id="ARBA00023306"/>
    </source>
</evidence>
<comment type="subcellular location">
    <subcellularLocation>
        <location evidence="3 20">Cytoplasm</location>
    </subcellularLocation>
</comment>
<dbReference type="InterPro" id="IPR036635">
    <property type="entry name" value="MurB_C_sf"/>
</dbReference>
<keyword evidence="13 20" id="KW-0133">Cell shape</keyword>
<evidence type="ECO:0000256" key="5">
    <source>
        <dbReference type="ARBA" id="ARBA00010485"/>
    </source>
</evidence>
<dbReference type="InterPro" id="IPR011601">
    <property type="entry name" value="MurB_C"/>
</dbReference>
<dbReference type="UniPathway" id="UPA00219"/>
<evidence type="ECO:0000256" key="12">
    <source>
        <dbReference type="ARBA" id="ARBA00022857"/>
    </source>
</evidence>
<keyword evidence="11 20" id="KW-0274">FAD</keyword>
<evidence type="ECO:0000256" key="20">
    <source>
        <dbReference type="HAMAP-Rule" id="MF_00037"/>
    </source>
</evidence>
<evidence type="ECO:0000313" key="23">
    <source>
        <dbReference type="Proteomes" id="UP000095477"/>
    </source>
</evidence>
<dbReference type="GO" id="GO:0008762">
    <property type="term" value="F:UDP-N-acetylmuramate dehydrogenase activity"/>
    <property type="evidence" value="ECO:0007669"/>
    <property type="project" value="UniProtKB-UniRule"/>
</dbReference>
<keyword evidence="15 20" id="KW-0560">Oxidoreductase</keyword>
<keyword evidence="14 20" id="KW-0573">Peptidoglycan synthesis</keyword>
<sequence length="350" mass="38968">MKNEDMLINKAALKPLNTFAIDVRAQCVAAVRTEKELVTLWRRATENNMPALVLGSGSNVLFLEDYDGTVLLNRIAGIMIRENADAWYLHVGAGEVWHDLVTTCLDYQITGLENLAMIPGCVGSAPIQNIGAYGVELAQLCEYVDIIQLKTGVKRRLSSNECEFNYRDSIFKHDLREHNVIVAVGLRLAKAWRPVLDYGDLTLLNIGNVTPRQIYTAICAMRCSKLPDPALAGNAGSFFKNPIIDAQGAEKLLQRYPDAPYYFQPNSRVKLAAGWLIERCKLKGYRLGGTAVHDKQALVLVNAYNATGWDIVALARHVRQQVAQRFDLWLEPEVRFIGAKGEVDALRVIA</sequence>
<proteinExistence type="inferred from homology"/>
<feature type="active site" evidence="20">
    <location>
        <position position="167"/>
    </location>
</feature>
<dbReference type="PANTHER" id="PTHR21071:SF4">
    <property type="entry name" value="UDP-N-ACETYLENOLPYRUVOYLGLUCOSAMINE REDUCTASE"/>
    <property type="match status" value="1"/>
</dbReference>
<evidence type="ECO:0000256" key="18">
    <source>
        <dbReference type="ARBA" id="ARBA00031026"/>
    </source>
</evidence>
<dbReference type="Gene3D" id="3.30.43.10">
    <property type="entry name" value="Uridine Diphospho-n-acetylenolpyruvylglucosamine Reductase, domain 2"/>
    <property type="match status" value="1"/>
</dbReference>
<evidence type="ECO:0000256" key="11">
    <source>
        <dbReference type="ARBA" id="ARBA00022827"/>
    </source>
</evidence>
<dbReference type="GO" id="GO:0071949">
    <property type="term" value="F:FAD binding"/>
    <property type="evidence" value="ECO:0007669"/>
    <property type="project" value="InterPro"/>
</dbReference>
<evidence type="ECO:0000256" key="6">
    <source>
        <dbReference type="ARBA" id="ARBA00012518"/>
    </source>
</evidence>